<accession>A0AAE0B918</accession>
<organism evidence="1 2">
    <name type="scientific">Dipteronia sinensis</name>
    <dbReference type="NCBI Taxonomy" id="43782"/>
    <lineage>
        <taxon>Eukaryota</taxon>
        <taxon>Viridiplantae</taxon>
        <taxon>Streptophyta</taxon>
        <taxon>Embryophyta</taxon>
        <taxon>Tracheophyta</taxon>
        <taxon>Spermatophyta</taxon>
        <taxon>Magnoliopsida</taxon>
        <taxon>eudicotyledons</taxon>
        <taxon>Gunneridae</taxon>
        <taxon>Pentapetalae</taxon>
        <taxon>rosids</taxon>
        <taxon>malvids</taxon>
        <taxon>Sapindales</taxon>
        <taxon>Sapindaceae</taxon>
        <taxon>Hippocastanoideae</taxon>
        <taxon>Acereae</taxon>
        <taxon>Dipteronia</taxon>
    </lineage>
</organism>
<evidence type="ECO:0000313" key="2">
    <source>
        <dbReference type="Proteomes" id="UP001281410"/>
    </source>
</evidence>
<dbReference type="AlphaFoldDB" id="A0AAE0B918"/>
<dbReference type="Proteomes" id="UP001281410">
    <property type="component" value="Unassembled WGS sequence"/>
</dbReference>
<comment type="caution">
    <text evidence="1">The sequence shown here is derived from an EMBL/GenBank/DDBJ whole genome shotgun (WGS) entry which is preliminary data.</text>
</comment>
<gene>
    <name evidence="1" type="ORF">Dsin_003948</name>
</gene>
<dbReference type="EMBL" id="JANJYJ010000001">
    <property type="protein sequence ID" value="KAK3232067.1"/>
    <property type="molecule type" value="Genomic_DNA"/>
</dbReference>
<evidence type="ECO:0000313" key="1">
    <source>
        <dbReference type="EMBL" id="KAK3232067.1"/>
    </source>
</evidence>
<reference evidence="1" key="1">
    <citation type="journal article" date="2023" name="Plant J.">
        <title>Genome sequences and population genomics provide insights into the demographic history, inbreeding, and mutation load of two 'living fossil' tree species of Dipteronia.</title>
        <authorList>
            <person name="Feng Y."/>
            <person name="Comes H.P."/>
            <person name="Chen J."/>
            <person name="Zhu S."/>
            <person name="Lu R."/>
            <person name="Zhang X."/>
            <person name="Li P."/>
            <person name="Qiu J."/>
            <person name="Olsen K.M."/>
            <person name="Qiu Y."/>
        </authorList>
    </citation>
    <scope>NUCLEOTIDE SEQUENCE</scope>
    <source>
        <strain evidence="1">NBL</strain>
    </source>
</reference>
<protein>
    <submittedName>
        <fullName evidence="1">Uncharacterized protein</fullName>
    </submittedName>
</protein>
<name>A0AAE0B918_9ROSI</name>
<sequence>MSISRQHSFLVNQTQTATKRKKFKIFSTKLSRSVNGLSCQLTLATKSESTSLDNYRKMHPLEPSQTAPMLPHNTWSQPNSVLRIQACSLECFVFVSRHASTGMSQPNQFIYPHVLKSCPEVLELSGTKMVHAQIVKSGFVQYPVVQTAIVSSYQVTRD</sequence>
<proteinExistence type="predicted"/>
<keyword evidence="2" id="KW-1185">Reference proteome</keyword>